<name>A0A1P8KJ61_9BACT</name>
<keyword evidence="3" id="KW-0807">Transducer</keyword>
<dbReference type="InterPro" id="IPR004090">
    <property type="entry name" value="Chemotax_Me-accpt_rcpt"/>
</dbReference>
<dbReference type="OrthoDB" id="5349256at2"/>
<keyword evidence="9" id="KW-1185">Reference proteome</keyword>
<dbReference type="InterPro" id="IPR003660">
    <property type="entry name" value="HAMP_dom"/>
</dbReference>
<keyword evidence="1" id="KW-0145">Chemotaxis</keyword>
<dbReference type="GO" id="GO:0004888">
    <property type="term" value="F:transmembrane signaling receptor activity"/>
    <property type="evidence" value="ECO:0007669"/>
    <property type="project" value="InterPro"/>
</dbReference>
<dbReference type="SMART" id="SM01358">
    <property type="entry name" value="HBM"/>
    <property type="match status" value="1"/>
</dbReference>
<sequence length="747" mass="83500">MFSNLTIKGKLFISAGISIFGLLGLLILFYFSALKIESLETGKQYIETLKADMLMLRRNEKDFILRKDLKYLDKFNKNVVVLHKNVNSLITNLDENNINNAKVKDFSKIINSYKEDFKTFVKKQEHIGVNEKSGLYGSLRASVHKVQESTKKSGNYELLSIVYDLRKQEKDFMLRRNLKYVDKFNKKIDDLLSKESLINSNTKDSLLSYKKDFLNLVKEEEAIGLNNKLGLQGKMRATVHKTETILKATVIEVAKIVDEKVYFLEKMIVFLGLAFTIVIALISYFTANNIVKSVTTFRDSLFSFFDYLNRKVDTVKLLEIKGNDEIAQMGSIVNEQIQSIENNLEQDRSLINNTILTLKEYEQGDFSLKITSNSSNPELNELVTIINNMSVNLEKNIDDILEVMKSYYASNYTKQISTVGKKAHLEKLSLGVNDLGKSISELLKKSLEIGFTLDNSSDILIENVQILNDSSNSAATSLEETAAALEEITSTIISSNESITQMSIYAKDLNSAAIQGQEDASNTSTSMDTITKQVTLINEAISIIDQIAFQTNILSLNAAVEAATAGEAGKGFAVVAQEVRNLASRSAEAAKEIKDLVENATIKADEGKKISAKMIEGYNSLLENIEKSTKKIDEISHSSKEQQSGITQINDAINQLDQQTQQNASIASKTNEIAKDTDSVAKMIVSDANSKEFIGKDEIKIVKKEIKTTPINLAPKIKVKKEKIMSSSLSNKTITPQDDKEDEWESF</sequence>
<feature type="domain" description="Methyl-accepting transducer" evidence="6">
    <location>
        <begin position="449"/>
        <end position="678"/>
    </location>
</feature>
<keyword evidence="5" id="KW-1133">Transmembrane helix</keyword>
<gene>
    <name evidence="8" type="ORF">LPB137_01430</name>
</gene>
<evidence type="ECO:0000256" key="5">
    <source>
        <dbReference type="SAM" id="Phobius"/>
    </source>
</evidence>
<feature type="domain" description="HAMP" evidence="7">
    <location>
        <begin position="363"/>
        <end position="398"/>
    </location>
</feature>
<dbReference type="GO" id="GO:0007165">
    <property type="term" value="P:signal transduction"/>
    <property type="evidence" value="ECO:0007669"/>
    <property type="project" value="UniProtKB-KW"/>
</dbReference>
<dbReference type="Gene3D" id="1.10.287.950">
    <property type="entry name" value="Methyl-accepting chemotaxis protein"/>
    <property type="match status" value="1"/>
</dbReference>
<evidence type="ECO:0000256" key="4">
    <source>
        <dbReference type="SAM" id="MobiDB-lite"/>
    </source>
</evidence>
<dbReference type="Proteomes" id="UP000186074">
    <property type="component" value="Chromosome"/>
</dbReference>
<reference evidence="8 9" key="1">
    <citation type="submission" date="2017-01" db="EMBL/GenBank/DDBJ databases">
        <title>Genome sequencing of Arcobacter sp. LPB0137.</title>
        <authorList>
            <person name="Lee G.-W."/>
            <person name="Yi H."/>
        </authorList>
    </citation>
    <scope>NUCLEOTIDE SEQUENCE [LARGE SCALE GENOMIC DNA]</scope>
    <source>
        <strain evidence="8 9">LPB0137</strain>
    </source>
</reference>
<organism evidence="8 9">
    <name type="scientific">Poseidonibacter parvus</name>
    <dbReference type="NCBI Taxonomy" id="1850254"/>
    <lineage>
        <taxon>Bacteria</taxon>
        <taxon>Pseudomonadati</taxon>
        <taxon>Campylobacterota</taxon>
        <taxon>Epsilonproteobacteria</taxon>
        <taxon>Campylobacterales</taxon>
        <taxon>Arcobacteraceae</taxon>
        <taxon>Poseidonibacter</taxon>
    </lineage>
</organism>
<dbReference type="PANTHER" id="PTHR43531">
    <property type="entry name" value="PROTEIN ICFG"/>
    <property type="match status" value="1"/>
</dbReference>
<protein>
    <submittedName>
        <fullName evidence="8">Uncharacterized protein</fullName>
    </submittedName>
</protein>
<evidence type="ECO:0000259" key="7">
    <source>
        <dbReference type="PROSITE" id="PS50885"/>
    </source>
</evidence>
<dbReference type="GO" id="GO:0006935">
    <property type="term" value="P:chemotaxis"/>
    <property type="evidence" value="ECO:0007669"/>
    <property type="project" value="UniProtKB-KW"/>
</dbReference>
<feature type="region of interest" description="Disordered" evidence="4">
    <location>
        <begin position="725"/>
        <end position="747"/>
    </location>
</feature>
<evidence type="ECO:0000256" key="1">
    <source>
        <dbReference type="ARBA" id="ARBA00022500"/>
    </source>
</evidence>
<evidence type="ECO:0000256" key="2">
    <source>
        <dbReference type="ARBA" id="ARBA00029447"/>
    </source>
</evidence>
<keyword evidence="5" id="KW-0812">Transmembrane</keyword>
<dbReference type="PRINTS" id="PR00260">
    <property type="entry name" value="CHEMTRNSDUCR"/>
</dbReference>
<dbReference type="PROSITE" id="PS50885">
    <property type="entry name" value="HAMP"/>
    <property type="match status" value="1"/>
</dbReference>
<dbReference type="InterPro" id="IPR032255">
    <property type="entry name" value="HBM"/>
</dbReference>
<dbReference type="Pfam" id="PF00015">
    <property type="entry name" value="MCPsignal"/>
    <property type="match status" value="1"/>
</dbReference>
<accession>A0A1P8KJ61</accession>
<feature type="compositionally biased region" description="Polar residues" evidence="4">
    <location>
        <begin position="725"/>
        <end position="736"/>
    </location>
</feature>
<dbReference type="InterPro" id="IPR004089">
    <property type="entry name" value="MCPsignal_dom"/>
</dbReference>
<dbReference type="GO" id="GO:0005886">
    <property type="term" value="C:plasma membrane"/>
    <property type="evidence" value="ECO:0007669"/>
    <property type="project" value="TreeGrafter"/>
</dbReference>
<dbReference type="SMART" id="SM00283">
    <property type="entry name" value="MA"/>
    <property type="match status" value="1"/>
</dbReference>
<dbReference type="SUPFAM" id="SSF58104">
    <property type="entry name" value="Methyl-accepting chemotaxis protein (MCP) signaling domain"/>
    <property type="match status" value="1"/>
</dbReference>
<dbReference type="EMBL" id="CP019070">
    <property type="protein sequence ID" value="APW64591.1"/>
    <property type="molecule type" value="Genomic_DNA"/>
</dbReference>
<evidence type="ECO:0000256" key="3">
    <source>
        <dbReference type="PROSITE-ProRule" id="PRU00284"/>
    </source>
</evidence>
<dbReference type="KEGG" id="alp:LPB137_01430"/>
<evidence type="ECO:0000313" key="8">
    <source>
        <dbReference type="EMBL" id="APW64591.1"/>
    </source>
</evidence>
<comment type="similarity">
    <text evidence="2">Belongs to the methyl-accepting chemotaxis (MCP) protein family.</text>
</comment>
<keyword evidence="5" id="KW-0472">Membrane</keyword>
<dbReference type="PANTHER" id="PTHR43531:SF11">
    <property type="entry name" value="METHYL-ACCEPTING CHEMOTAXIS PROTEIN 3"/>
    <property type="match status" value="1"/>
</dbReference>
<evidence type="ECO:0000313" key="9">
    <source>
        <dbReference type="Proteomes" id="UP000186074"/>
    </source>
</evidence>
<dbReference type="CDD" id="cd11386">
    <property type="entry name" value="MCP_signal"/>
    <property type="match status" value="1"/>
</dbReference>
<feature type="transmembrane region" description="Helical" evidence="5">
    <location>
        <begin position="12"/>
        <end position="33"/>
    </location>
</feature>
<dbReference type="InterPro" id="IPR051310">
    <property type="entry name" value="MCP_chemotaxis"/>
</dbReference>
<dbReference type="PROSITE" id="PS50111">
    <property type="entry name" value="CHEMOTAXIS_TRANSDUC_2"/>
    <property type="match status" value="1"/>
</dbReference>
<evidence type="ECO:0000259" key="6">
    <source>
        <dbReference type="PROSITE" id="PS50111"/>
    </source>
</evidence>
<proteinExistence type="inferred from homology"/>
<dbReference type="STRING" id="1850254.LPB137_01430"/>
<feature type="transmembrane region" description="Helical" evidence="5">
    <location>
        <begin position="268"/>
        <end position="287"/>
    </location>
</feature>
<dbReference type="AlphaFoldDB" id="A0A1P8KJ61"/>